<dbReference type="InterPro" id="IPR046342">
    <property type="entry name" value="CBS_dom_sf"/>
</dbReference>
<dbReference type="PROSITE" id="PS51371">
    <property type="entry name" value="CBS"/>
    <property type="match status" value="2"/>
</dbReference>
<organism evidence="4 5">
    <name type="scientific">Enterovibrio norvegicus DSM 15893</name>
    <dbReference type="NCBI Taxonomy" id="1121869"/>
    <lineage>
        <taxon>Bacteria</taxon>
        <taxon>Pseudomonadati</taxon>
        <taxon>Pseudomonadota</taxon>
        <taxon>Gammaproteobacteria</taxon>
        <taxon>Vibrionales</taxon>
        <taxon>Vibrionaceae</taxon>
        <taxon>Enterovibrio</taxon>
    </lineage>
</organism>
<dbReference type="RefSeq" id="WP_017010158.1">
    <property type="nucleotide sequence ID" value="NZ_FOWR01000002.1"/>
</dbReference>
<evidence type="ECO:0000259" key="3">
    <source>
        <dbReference type="PROSITE" id="PS51371"/>
    </source>
</evidence>
<evidence type="ECO:0000313" key="5">
    <source>
        <dbReference type="Proteomes" id="UP000182692"/>
    </source>
</evidence>
<dbReference type="PANTHER" id="PTHR43080">
    <property type="entry name" value="CBS DOMAIN-CONTAINING PROTEIN CBSX3, MITOCHONDRIAL"/>
    <property type="match status" value="1"/>
</dbReference>
<proteinExistence type="predicted"/>
<dbReference type="AlphaFoldDB" id="A0A1I5JW04"/>
<dbReference type="GeneID" id="35873075"/>
<accession>A0A1I5JW04</accession>
<dbReference type="Gene3D" id="3.10.580.10">
    <property type="entry name" value="CBS-domain"/>
    <property type="match status" value="1"/>
</dbReference>
<gene>
    <name evidence="4" type="ORF">SAMN03084138_00374</name>
</gene>
<dbReference type="CDD" id="cd04629">
    <property type="entry name" value="CBS_pair_bac"/>
    <property type="match status" value="1"/>
</dbReference>
<evidence type="ECO:0000313" key="4">
    <source>
        <dbReference type="EMBL" id="SFO76945.1"/>
    </source>
</evidence>
<dbReference type="SMART" id="SM00116">
    <property type="entry name" value="CBS"/>
    <property type="match status" value="2"/>
</dbReference>
<feature type="domain" description="CBS" evidence="3">
    <location>
        <begin position="77"/>
        <end position="133"/>
    </location>
</feature>
<dbReference type="SUPFAM" id="SSF54631">
    <property type="entry name" value="CBS-domain pair"/>
    <property type="match status" value="1"/>
</dbReference>
<dbReference type="InterPro" id="IPR051257">
    <property type="entry name" value="Diverse_CBS-Domain"/>
</dbReference>
<dbReference type="OrthoDB" id="9790355at2"/>
<dbReference type="Proteomes" id="UP000182692">
    <property type="component" value="Unassembled WGS sequence"/>
</dbReference>
<reference evidence="4 5" key="1">
    <citation type="submission" date="2016-10" db="EMBL/GenBank/DDBJ databases">
        <authorList>
            <person name="de Groot N.N."/>
        </authorList>
    </citation>
    <scope>NUCLEOTIDE SEQUENCE [LARGE SCALE GENOMIC DNA]</scope>
    <source>
        <strain evidence="4 5">DSM 15893</strain>
    </source>
</reference>
<dbReference type="InterPro" id="IPR000644">
    <property type="entry name" value="CBS_dom"/>
</dbReference>
<protein>
    <submittedName>
        <fullName evidence="4">CBS domain-containing protein</fullName>
    </submittedName>
</protein>
<keyword evidence="1 2" id="KW-0129">CBS domain</keyword>
<dbReference type="STRING" id="1121869.SAMN03084138_00374"/>
<dbReference type="PANTHER" id="PTHR43080:SF2">
    <property type="entry name" value="CBS DOMAIN-CONTAINING PROTEIN"/>
    <property type="match status" value="1"/>
</dbReference>
<dbReference type="EMBL" id="FOWR01000002">
    <property type="protein sequence ID" value="SFO76945.1"/>
    <property type="molecule type" value="Genomic_DNA"/>
</dbReference>
<feature type="domain" description="CBS" evidence="3">
    <location>
        <begin position="10"/>
        <end position="70"/>
    </location>
</feature>
<dbReference type="InterPro" id="IPR044729">
    <property type="entry name" value="CBS_bac"/>
</dbReference>
<evidence type="ECO:0000256" key="1">
    <source>
        <dbReference type="ARBA" id="ARBA00023122"/>
    </source>
</evidence>
<evidence type="ECO:0000256" key="2">
    <source>
        <dbReference type="PROSITE-ProRule" id="PRU00703"/>
    </source>
</evidence>
<name>A0A1I5JW04_9GAMM</name>
<sequence>MESIKVKDYMNKRPVTFKASMTLSIALEKMLKADQTGGPVVDDNHHVVGFLSEQDMIHKLLKVGYYCQDTNTVDDCMHKAVETVTPDDSIIRLAEQMLPGKPKVYPVVEHGRLVGIMSRRDILKAIATQIDDCFHHPV</sequence>
<dbReference type="Pfam" id="PF00571">
    <property type="entry name" value="CBS"/>
    <property type="match status" value="2"/>
</dbReference>